<dbReference type="SUPFAM" id="SSF57625">
    <property type="entry name" value="Invertebrate chitin-binding proteins"/>
    <property type="match status" value="1"/>
</dbReference>
<evidence type="ECO:0000256" key="1">
    <source>
        <dbReference type="SAM" id="MobiDB-lite"/>
    </source>
</evidence>
<feature type="region of interest" description="Disordered" evidence="1">
    <location>
        <begin position="591"/>
        <end position="619"/>
    </location>
</feature>
<feature type="region of interest" description="Disordered" evidence="1">
    <location>
        <begin position="99"/>
        <end position="403"/>
    </location>
</feature>
<accession>A0AAQ4EEH4</accession>
<dbReference type="GO" id="GO:0004867">
    <property type="term" value="F:serine-type endopeptidase inhibitor activity"/>
    <property type="evidence" value="ECO:0007669"/>
    <property type="project" value="InterPro"/>
</dbReference>
<reference evidence="3 4" key="1">
    <citation type="journal article" date="2023" name="Arcadia Sci">
        <title>De novo assembly of a long-read Amblyomma americanum tick genome.</title>
        <authorList>
            <person name="Chou S."/>
            <person name="Poskanzer K.E."/>
            <person name="Rollins M."/>
            <person name="Thuy-Boun P.S."/>
        </authorList>
    </citation>
    <scope>NUCLEOTIDE SEQUENCE [LARGE SCALE GENOMIC DNA]</scope>
    <source>
        <strain evidence="3">F_SG_1</strain>
        <tissue evidence="3">Salivary glands</tissue>
    </source>
</reference>
<evidence type="ECO:0000313" key="4">
    <source>
        <dbReference type="Proteomes" id="UP001321473"/>
    </source>
</evidence>
<feature type="compositionally biased region" description="Polar residues" evidence="1">
    <location>
        <begin position="236"/>
        <end position="245"/>
    </location>
</feature>
<dbReference type="GO" id="GO:0008061">
    <property type="term" value="F:chitin binding"/>
    <property type="evidence" value="ECO:0007669"/>
    <property type="project" value="InterPro"/>
</dbReference>
<dbReference type="SMART" id="SM00494">
    <property type="entry name" value="ChtBD2"/>
    <property type="match status" value="1"/>
</dbReference>
<dbReference type="Proteomes" id="UP001321473">
    <property type="component" value="Unassembled WGS sequence"/>
</dbReference>
<dbReference type="Gene3D" id="2.170.140.10">
    <property type="entry name" value="Chitin binding domain"/>
    <property type="match status" value="1"/>
</dbReference>
<dbReference type="InterPro" id="IPR052976">
    <property type="entry name" value="Scoloptoxin-like"/>
</dbReference>
<feature type="compositionally biased region" description="Polar residues" evidence="1">
    <location>
        <begin position="656"/>
        <end position="669"/>
    </location>
</feature>
<evidence type="ECO:0000313" key="3">
    <source>
        <dbReference type="EMBL" id="KAK8773136.1"/>
    </source>
</evidence>
<feature type="region of interest" description="Disordered" evidence="1">
    <location>
        <begin position="768"/>
        <end position="799"/>
    </location>
</feature>
<feature type="compositionally biased region" description="Low complexity" evidence="1">
    <location>
        <begin position="674"/>
        <end position="688"/>
    </location>
</feature>
<dbReference type="Gene3D" id="4.10.410.10">
    <property type="entry name" value="Pancreatic trypsin inhibitor Kunitz domain"/>
    <property type="match status" value="1"/>
</dbReference>
<dbReference type="AlphaFoldDB" id="A0AAQ4EEH4"/>
<comment type="caution">
    <text evidence="3">The sequence shown here is derived from an EMBL/GenBank/DDBJ whole genome shotgun (WGS) entry which is preliminary data.</text>
</comment>
<dbReference type="EMBL" id="JARKHS020017316">
    <property type="protein sequence ID" value="KAK8773136.1"/>
    <property type="molecule type" value="Genomic_DNA"/>
</dbReference>
<sequence>MQGRTTVTTRPIGTAPANAEIPVTEFRCSNQDYPGYFADVETDCQVYHNCLADGRNSSFLCVNGTIFNQRNFVCDWWYKFDCRKAPSFYHLNLLRNKEKNGSKTTEGAAPVAPPVRPPPPPPPPPPFPRPQATSGSKRSREKEARSKPSSPLTSRQSKPSSKPTKTSTFKILPKAPPKTHEPIILLPLLAGDGSSSDRGSKQTTRERSSSSRGRAQMRVFAKIKEGQPEEPRVRPSKSQQQTKPARTNEDNAERGRQVQPAFNGDATRHHDAGGFQEWTSIGPVSGRPSVTRVQFHTFSANPPRFEPPLPLPEPEPEPAIDPASWLEDDFNRQAEAGRDNFRGEVEDARSREDEAYESGPVAPEPRATEKPAKQTDEVVRLAKALPPPKRQTVHGGWRGKKEAYPGLQDKKRLFYRFQPSEPFAGYRALSFFGRTRGPMNDLTKLPRLVSVNLNKVTRKEPEYAIKPLLLSVKLDQSSELDSRPARAAEMMPFSPKYKNKKPSFDALTYVKPSCRNVHQRPWQTDTWEAPERQWFDEGPAWVPEGQPSFVNARPTVTQQVLFGARPEAMQAAQWPGYHQTAADADALTRPISPLRRPLQRLESSSEDFYDTTESSSSYWDSRFSSESATVIRNTGQQSFDHDDSSSVGTAHATWTASMSSTLEEPSSARNEACSGGEYSGSSSSQEGSARPRFSGQVCLPIVGLAVLTSLLLLSAVTTVLRMNGAPGPVAAASQPLQLTSRDLAIHEIVAMMTPRRLLPQPTAAAVLPKTPRPLHHRGEATSRSAGKTASSTANEDEGATTDFFAGAPVALVGNLKHGAHRAHTRMPESFEASPTSVPATGPLSAQRLKTYFWNKELFRNVSSSFDVVSEPRDDVKSDLWFFDGELCAPWNFPSGHCPSNGSDVFSTASECTTRCTSPQSAPCATPQPAPCRRGQLRFPFFAHYSSQDGRVLCLKASAAVLRRRRCPTGDNRFNSTQACQHVCRKPKA</sequence>
<feature type="compositionally biased region" description="Basic and acidic residues" evidence="1">
    <location>
        <begin position="246"/>
        <end position="256"/>
    </location>
</feature>
<dbReference type="InterPro" id="IPR036508">
    <property type="entry name" value="Chitin-bd_dom_sf"/>
</dbReference>
<feature type="compositionally biased region" description="Polar residues" evidence="1">
    <location>
        <begin position="291"/>
        <end position="300"/>
    </location>
</feature>
<dbReference type="PANTHER" id="PTHR22933">
    <property type="entry name" value="FI18007P1-RELATED"/>
    <property type="match status" value="1"/>
</dbReference>
<feature type="compositionally biased region" description="Basic and acidic residues" evidence="1">
    <location>
        <begin position="366"/>
        <end position="380"/>
    </location>
</feature>
<feature type="compositionally biased region" description="Pro residues" evidence="1">
    <location>
        <begin position="304"/>
        <end position="319"/>
    </location>
</feature>
<dbReference type="Pfam" id="PF01607">
    <property type="entry name" value="CBM_14"/>
    <property type="match status" value="1"/>
</dbReference>
<dbReference type="InterPro" id="IPR036880">
    <property type="entry name" value="Kunitz_BPTI_sf"/>
</dbReference>
<name>A0AAQ4EEH4_AMBAM</name>
<dbReference type="InterPro" id="IPR002557">
    <property type="entry name" value="Chitin-bd_dom"/>
</dbReference>
<dbReference type="PROSITE" id="PS50940">
    <property type="entry name" value="CHIT_BIND_II"/>
    <property type="match status" value="1"/>
</dbReference>
<feature type="compositionally biased region" description="Polar residues" evidence="1">
    <location>
        <begin position="781"/>
        <end position="793"/>
    </location>
</feature>
<feature type="compositionally biased region" description="Basic and acidic residues" evidence="1">
    <location>
        <begin position="198"/>
        <end position="209"/>
    </location>
</feature>
<keyword evidence="4" id="KW-1185">Reference proteome</keyword>
<dbReference type="PANTHER" id="PTHR22933:SF43">
    <property type="entry name" value="LP10131P"/>
    <property type="match status" value="1"/>
</dbReference>
<protein>
    <recommendedName>
        <fullName evidence="2">Chitin-binding type-2 domain-containing protein</fullName>
    </recommendedName>
</protein>
<proteinExistence type="predicted"/>
<organism evidence="3 4">
    <name type="scientific">Amblyomma americanum</name>
    <name type="common">Lone star tick</name>
    <dbReference type="NCBI Taxonomy" id="6943"/>
    <lineage>
        <taxon>Eukaryota</taxon>
        <taxon>Metazoa</taxon>
        <taxon>Ecdysozoa</taxon>
        <taxon>Arthropoda</taxon>
        <taxon>Chelicerata</taxon>
        <taxon>Arachnida</taxon>
        <taxon>Acari</taxon>
        <taxon>Parasitiformes</taxon>
        <taxon>Ixodida</taxon>
        <taxon>Ixodoidea</taxon>
        <taxon>Ixodidae</taxon>
        <taxon>Amblyomminae</taxon>
        <taxon>Amblyomma</taxon>
    </lineage>
</organism>
<gene>
    <name evidence="3" type="ORF">V5799_012332</name>
</gene>
<evidence type="ECO:0000259" key="2">
    <source>
        <dbReference type="PROSITE" id="PS50940"/>
    </source>
</evidence>
<feature type="compositionally biased region" description="Polar residues" evidence="1">
    <location>
        <begin position="147"/>
        <end position="156"/>
    </location>
</feature>
<feature type="compositionally biased region" description="Low complexity" evidence="1">
    <location>
        <begin position="157"/>
        <end position="168"/>
    </location>
</feature>
<feature type="region of interest" description="Disordered" evidence="1">
    <location>
        <begin position="656"/>
        <end position="691"/>
    </location>
</feature>
<feature type="compositionally biased region" description="Basic and acidic residues" evidence="1">
    <location>
        <begin position="329"/>
        <end position="353"/>
    </location>
</feature>
<feature type="domain" description="Chitin-binding type-2" evidence="2">
    <location>
        <begin position="25"/>
        <end position="84"/>
    </location>
</feature>
<feature type="compositionally biased region" description="Pro residues" evidence="1">
    <location>
        <begin position="111"/>
        <end position="129"/>
    </location>
</feature>
<dbReference type="GO" id="GO:0005576">
    <property type="term" value="C:extracellular region"/>
    <property type="evidence" value="ECO:0007669"/>
    <property type="project" value="InterPro"/>
</dbReference>
<feature type="compositionally biased region" description="Basic and acidic residues" evidence="1">
    <location>
        <begin position="222"/>
        <end position="233"/>
    </location>
</feature>